<evidence type="ECO:0000256" key="2">
    <source>
        <dbReference type="ARBA" id="ARBA00007886"/>
    </source>
</evidence>
<dbReference type="OrthoDB" id="2592518at2"/>
<dbReference type="Pfam" id="PF25198">
    <property type="entry name" value="Spore_GerAC_N"/>
    <property type="match status" value="1"/>
</dbReference>
<sequence>MKQRHRFLLSLLAAAVLVTGCAQQNVLEDLGLILVVGYDVDKKGMLKLTVAMPEVSEEAKEKVQIITSKGDLSKEARSNISMATDRQVVSGQLRTAVFSETLARQGLWRVLDTLQRDVNITASLILCISDGKAQEILTASYNDRPRIGKFIFELLRKEAKNFTVPRTTLHEYIRQYHSDGSDPVIPYVKMHGGNLAVAGTALFRNDVFVGSLSPEETKMLLLLRGSGEGGDIKQALPNGNRKGEGDDAAEQIMLTFVRAKHKYKVAMKDGVPHVTFDVDVAGQVIEYTGSKPLSDTKQLQKVEHELEKGLTVRMEDLLNQLQNKYKCDPIGIGDHIRANGLYPAWSEKVWRDAYADAKIKVNFKLNIIRTGIIK</sequence>
<dbReference type="Gene3D" id="3.30.300.210">
    <property type="entry name" value="Nutrient germinant receptor protein C, domain 3"/>
    <property type="match status" value="1"/>
</dbReference>
<dbReference type="PROSITE" id="PS51257">
    <property type="entry name" value="PROKAR_LIPOPROTEIN"/>
    <property type="match status" value="1"/>
</dbReference>
<feature type="domain" description="Spore germination GerAC-like C-terminal" evidence="9">
    <location>
        <begin position="199"/>
        <end position="371"/>
    </location>
</feature>
<dbReference type="PANTHER" id="PTHR35789">
    <property type="entry name" value="SPORE GERMINATION PROTEIN B3"/>
    <property type="match status" value="1"/>
</dbReference>
<keyword evidence="3" id="KW-0309">Germination</keyword>
<feature type="chain" id="PRO_5039383571" evidence="8">
    <location>
        <begin position="25"/>
        <end position="374"/>
    </location>
</feature>
<evidence type="ECO:0000259" key="9">
    <source>
        <dbReference type="Pfam" id="PF05504"/>
    </source>
</evidence>
<keyword evidence="4 8" id="KW-0732">Signal</keyword>
<accession>A0A1Y0IJB7</accession>
<evidence type="ECO:0000256" key="6">
    <source>
        <dbReference type="ARBA" id="ARBA00023139"/>
    </source>
</evidence>
<keyword evidence="7" id="KW-0449">Lipoprotein</keyword>
<dbReference type="GO" id="GO:0009847">
    <property type="term" value="P:spore germination"/>
    <property type="evidence" value="ECO:0007669"/>
    <property type="project" value="InterPro"/>
</dbReference>
<feature type="domain" description="Spore germination protein N-terminal" evidence="10">
    <location>
        <begin position="24"/>
        <end position="189"/>
    </location>
</feature>
<dbReference type="RefSeq" id="WP_087455949.1">
    <property type="nucleotide sequence ID" value="NZ_CP021434.1"/>
</dbReference>
<comment type="subcellular location">
    <subcellularLocation>
        <location evidence="1">Membrane</location>
        <topology evidence="1">Lipid-anchor</topology>
    </subcellularLocation>
</comment>
<name>A0A1Y0IJB7_9BACL</name>
<dbReference type="NCBIfam" id="TIGR02887">
    <property type="entry name" value="spore_ger_x_C"/>
    <property type="match status" value="1"/>
</dbReference>
<evidence type="ECO:0000256" key="5">
    <source>
        <dbReference type="ARBA" id="ARBA00023136"/>
    </source>
</evidence>
<dbReference type="EMBL" id="CP021434">
    <property type="protein sequence ID" value="ARU60557.1"/>
    <property type="molecule type" value="Genomic_DNA"/>
</dbReference>
<organism evidence="11 12">
    <name type="scientific">Tumebacillus avium</name>
    <dbReference type="NCBI Taxonomy" id="1903704"/>
    <lineage>
        <taxon>Bacteria</taxon>
        <taxon>Bacillati</taxon>
        <taxon>Bacillota</taxon>
        <taxon>Bacilli</taxon>
        <taxon>Bacillales</taxon>
        <taxon>Alicyclobacillaceae</taxon>
        <taxon>Tumebacillus</taxon>
    </lineage>
</organism>
<evidence type="ECO:0000259" key="10">
    <source>
        <dbReference type="Pfam" id="PF25198"/>
    </source>
</evidence>
<dbReference type="KEGG" id="tum:CBW65_05300"/>
<dbReference type="InterPro" id="IPR038501">
    <property type="entry name" value="Spore_GerAC_C_sf"/>
</dbReference>
<protein>
    <submittedName>
        <fullName evidence="11">Uncharacterized protein</fullName>
    </submittedName>
</protein>
<dbReference type="AlphaFoldDB" id="A0A1Y0IJB7"/>
<evidence type="ECO:0000256" key="7">
    <source>
        <dbReference type="ARBA" id="ARBA00023288"/>
    </source>
</evidence>
<dbReference type="Proteomes" id="UP000195437">
    <property type="component" value="Chromosome"/>
</dbReference>
<evidence type="ECO:0000313" key="11">
    <source>
        <dbReference type="EMBL" id="ARU60557.1"/>
    </source>
</evidence>
<feature type="signal peptide" evidence="8">
    <location>
        <begin position="1"/>
        <end position="24"/>
    </location>
</feature>
<evidence type="ECO:0000256" key="4">
    <source>
        <dbReference type="ARBA" id="ARBA00022729"/>
    </source>
</evidence>
<proteinExistence type="inferred from homology"/>
<evidence type="ECO:0000256" key="8">
    <source>
        <dbReference type="SAM" id="SignalP"/>
    </source>
</evidence>
<dbReference type="GO" id="GO:0016020">
    <property type="term" value="C:membrane"/>
    <property type="evidence" value="ECO:0007669"/>
    <property type="project" value="UniProtKB-SubCell"/>
</dbReference>
<evidence type="ECO:0000313" key="12">
    <source>
        <dbReference type="Proteomes" id="UP000195437"/>
    </source>
</evidence>
<dbReference type="Pfam" id="PF05504">
    <property type="entry name" value="Spore_GerAC"/>
    <property type="match status" value="1"/>
</dbReference>
<gene>
    <name evidence="11" type="ORF">CBW65_05300</name>
</gene>
<dbReference type="InterPro" id="IPR008844">
    <property type="entry name" value="Spore_GerAC-like"/>
</dbReference>
<evidence type="ECO:0000256" key="3">
    <source>
        <dbReference type="ARBA" id="ARBA00022544"/>
    </source>
</evidence>
<dbReference type="InterPro" id="IPR046953">
    <property type="entry name" value="Spore_GerAC-like_C"/>
</dbReference>
<evidence type="ECO:0000256" key="1">
    <source>
        <dbReference type="ARBA" id="ARBA00004635"/>
    </source>
</evidence>
<keyword evidence="5" id="KW-0472">Membrane</keyword>
<keyword evidence="12" id="KW-1185">Reference proteome</keyword>
<reference evidence="12" key="1">
    <citation type="submission" date="2017-05" db="EMBL/GenBank/DDBJ databases">
        <authorList>
            <person name="Sung H."/>
        </authorList>
    </citation>
    <scope>NUCLEOTIDE SEQUENCE [LARGE SCALE GENOMIC DNA]</scope>
    <source>
        <strain evidence="12">AR23208</strain>
    </source>
</reference>
<comment type="similarity">
    <text evidence="2">Belongs to the GerABKC lipoprotein family.</text>
</comment>
<keyword evidence="6" id="KW-0564">Palmitate</keyword>
<dbReference type="PANTHER" id="PTHR35789:SF1">
    <property type="entry name" value="SPORE GERMINATION PROTEIN B3"/>
    <property type="match status" value="1"/>
</dbReference>
<dbReference type="InterPro" id="IPR057336">
    <property type="entry name" value="GerAC_N"/>
</dbReference>